<dbReference type="InterPro" id="IPR001077">
    <property type="entry name" value="COMT_C"/>
</dbReference>
<dbReference type="PROSITE" id="PS51683">
    <property type="entry name" value="SAM_OMT_II"/>
    <property type="match status" value="1"/>
</dbReference>
<evidence type="ECO:0000259" key="4">
    <source>
        <dbReference type="Pfam" id="PF00891"/>
    </source>
</evidence>
<keyword evidence="3" id="KW-0949">S-adenosyl-L-methionine</keyword>
<dbReference type="GO" id="GO:0032259">
    <property type="term" value="P:methylation"/>
    <property type="evidence" value="ECO:0007669"/>
    <property type="project" value="UniProtKB-KW"/>
</dbReference>
<dbReference type="SUPFAM" id="SSF53335">
    <property type="entry name" value="S-adenosyl-L-methionine-dependent methyltransferases"/>
    <property type="match status" value="1"/>
</dbReference>
<organism evidence="6 7">
    <name type="scientific">Halodesulfovibrio spirochaetisodalis</name>
    <dbReference type="NCBI Taxonomy" id="1560234"/>
    <lineage>
        <taxon>Bacteria</taxon>
        <taxon>Pseudomonadati</taxon>
        <taxon>Thermodesulfobacteriota</taxon>
        <taxon>Desulfovibrionia</taxon>
        <taxon>Desulfovibrionales</taxon>
        <taxon>Desulfovibrionaceae</taxon>
        <taxon>Halodesulfovibrio</taxon>
    </lineage>
</organism>
<dbReference type="EMBL" id="JXMS01000002">
    <property type="protein sequence ID" value="OBQ56805.1"/>
    <property type="molecule type" value="Genomic_DNA"/>
</dbReference>
<protein>
    <recommendedName>
        <fullName evidence="8">O-methyltransferase domain-containing protein</fullName>
    </recommendedName>
</protein>
<dbReference type="Gene3D" id="1.10.10.10">
    <property type="entry name" value="Winged helix-like DNA-binding domain superfamily/Winged helix DNA-binding domain"/>
    <property type="match status" value="1"/>
</dbReference>
<dbReference type="InterPro" id="IPR036388">
    <property type="entry name" value="WH-like_DNA-bd_sf"/>
</dbReference>
<evidence type="ECO:0000313" key="6">
    <source>
        <dbReference type="EMBL" id="OBQ56805.1"/>
    </source>
</evidence>
<proteinExistence type="predicted"/>
<dbReference type="InterPro" id="IPR016461">
    <property type="entry name" value="COMT-like"/>
</dbReference>
<sequence length="338" mass="37515">MITTQPCSNFEPMRTMLVESISTKVILSAVELKLFDFTEAQPIAPSPLARQLGVIPDRLECVLELLTAVDLLSKESGKYRNTTFSSEFLVSESPLYQGDNIELIMKFNNAIEDSITRLLFSDNQRDKTDNEWAVTKAMEGCAQEARSTSLLPVTEFVTGLPDFTHFSTMGDIGGNHGLYSMAILEKNSKMQGTIFDLPPIAELAQKRCITAGFKNRIVTCGIDLRNEQLPLESFDLLLSSHVLYAFKNKLHDTLAGFVQALTPRGWFVSHHYSGLSKQGNEQMKASLELLTRFSGYPSHFIEQEDLTSVLADLGLINIRCQPVSQTGTGLLIAAQKPQ</sequence>
<evidence type="ECO:0000256" key="2">
    <source>
        <dbReference type="ARBA" id="ARBA00022679"/>
    </source>
</evidence>
<gene>
    <name evidence="6" type="ORF">SP90_01645</name>
</gene>
<keyword evidence="1" id="KW-0489">Methyltransferase</keyword>
<accession>A0A1B7XMU5</accession>
<dbReference type="CDD" id="cd02440">
    <property type="entry name" value="AdoMet_MTases"/>
    <property type="match status" value="1"/>
</dbReference>
<dbReference type="AlphaFoldDB" id="A0A1B7XMU5"/>
<feature type="domain" description="O-methyltransferase C-terminal" evidence="4">
    <location>
        <begin position="151"/>
        <end position="265"/>
    </location>
</feature>
<feature type="domain" description="O-methyltransferase dimerisation" evidence="5">
    <location>
        <begin position="20"/>
        <end position="91"/>
    </location>
</feature>
<reference evidence="6 7" key="1">
    <citation type="submission" date="2015-01" db="EMBL/GenBank/DDBJ databases">
        <title>Desulfovibrio sp. JC271 draft genome sequence.</title>
        <authorList>
            <person name="Shivani Y."/>
            <person name="Subhash Y."/>
            <person name="Sasikala C."/>
            <person name="Ramana C.V."/>
        </authorList>
    </citation>
    <scope>NUCLEOTIDE SEQUENCE [LARGE SCALE GENOMIC DNA]</scope>
    <source>
        <strain evidence="6 7">JC271</strain>
    </source>
</reference>
<dbReference type="OrthoDB" id="9767938at2"/>
<dbReference type="Pfam" id="PF00891">
    <property type="entry name" value="Methyltransf_2"/>
    <property type="match status" value="1"/>
</dbReference>
<dbReference type="SUPFAM" id="SSF46785">
    <property type="entry name" value="Winged helix' DNA-binding domain"/>
    <property type="match status" value="1"/>
</dbReference>
<keyword evidence="2" id="KW-0808">Transferase</keyword>
<dbReference type="Gene3D" id="3.40.50.150">
    <property type="entry name" value="Vaccinia Virus protein VP39"/>
    <property type="match status" value="1"/>
</dbReference>
<dbReference type="PATRIC" id="fig|1560234.3.peg.1202"/>
<evidence type="ECO:0000259" key="5">
    <source>
        <dbReference type="Pfam" id="PF08100"/>
    </source>
</evidence>
<dbReference type="InterPro" id="IPR012967">
    <property type="entry name" value="COMT_dimerisation"/>
</dbReference>
<evidence type="ECO:0000313" key="7">
    <source>
        <dbReference type="Proteomes" id="UP000091979"/>
    </source>
</evidence>
<dbReference type="RefSeq" id="WP_066851889.1">
    <property type="nucleotide sequence ID" value="NZ_JXMS01000002.1"/>
</dbReference>
<dbReference type="InterPro" id="IPR029063">
    <property type="entry name" value="SAM-dependent_MTases_sf"/>
</dbReference>
<dbReference type="Proteomes" id="UP000091979">
    <property type="component" value="Unassembled WGS sequence"/>
</dbReference>
<dbReference type="Pfam" id="PF08100">
    <property type="entry name" value="Dimerisation"/>
    <property type="match status" value="1"/>
</dbReference>
<dbReference type="InterPro" id="IPR036390">
    <property type="entry name" value="WH_DNA-bd_sf"/>
</dbReference>
<dbReference type="STRING" id="1560234.SP90_01645"/>
<evidence type="ECO:0008006" key="8">
    <source>
        <dbReference type="Google" id="ProtNLM"/>
    </source>
</evidence>
<dbReference type="GO" id="GO:0046983">
    <property type="term" value="F:protein dimerization activity"/>
    <property type="evidence" value="ECO:0007669"/>
    <property type="project" value="InterPro"/>
</dbReference>
<evidence type="ECO:0000256" key="1">
    <source>
        <dbReference type="ARBA" id="ARBA00022603"/>
    </source>
</evidence>
<name>A0A1B7XMU5_9BACT</name>
<dbReference type="GO" id="GO:0008171">
    <property type="term" value="F:O-methyltransferase activity"/>
    <property type="evidence" value="ECO:0007669"/>
    <property type="project" value="InterPro"/>
</dbReference>
<evidence type="ECO:0000256" key="3">
    <source>
        <dbReference type="ARBA" id="ARBA00022691"/>
    </source>
</evidence>
<keyword evidence="7" id="KW-1185">Reference proteome</keyword>
<comment type="caution">
    <text evidence="6">The sequence shown here is derived from an EMBL/GenBank/DDBJ whole genome shotgun (WGS) entry which is preliminary data.</text>
</comment>